<reference evidence="6" key="1">
    <citation type="journal article" date="2015" name="Genome Announc.">
        <title>Genome sequence of the AIDS-associated pathogen Penicillium marneffei (ATCC18224) and its near taxonomic relative Talaromyces stipitatus (ATCC10500).</title>
        <authorList>
            <person name="Nierman W.C."/>
            <person name="Fedorova-Abrams N.D."/>
            <person name="Andrianopoulos A."/>
        </authorList>
    </citation>
    <scope>NUCLEOTIDE SEQUENCE [LARGE SCALE GENOMIC DNA]</scope>
    <source>
        <strain evidence="6">ATCC 10500 / CBS 375.48 / QM 6759 / NRRL 1006</strain>
    </source>
</reference>
<dbReference type="GO" id="GO:0003723">
    <property type="term" value="F:RNA binding"/>
    <property type="evidence" value="ECO:0007669"/>
    <property type="project" value="UniProtKB-KW"/>
</dbReference>
<gene>
    <name evidence="5" type="ORF">TSTA_024690</name>
</gene>
<dbReference type="PROSITE" id="PS50994">
    <property type="entry name" value="INTEGRASE"/>
    <property type="match status" value="1"/>
</dbReference>
<feature type="compositionally biased region" description="Basic residues" evidence="3">
    <location>
        <begin position="151"/>
        <end position="161"/>
    </location>
</feature>
<dbReference type="InterPro" id="IPR012337">
    <property type="entry name" value="RNaseH-like_sf"/>
</dbReference>
<dbReference type="InterPro" id="IPR036397">
    <property type="entry name" value="RNaseH_sf"/>
</dbReference>
<protein>
    <recommendedName>
        <fullName evidence="4">Integrase catalytic domain-containing protein</fullName>
    </recommendedName>
</protein>
<proteinExistence type="predicted"/>
<feature type="domain" description="Integrase catalytic" evidence="4">
    <location>
        <begin position="366"/>
        <end position="536"/>
    </location>
</feature>
<keyword evidence="1" id="KW-0694">RNA-binding</keyword>
<evidence type="ECO:0000256" key="1">
    <source>
        <dbReference type="ARBA" id="ARBA00022884"/>
    </source>
</evidence>
<dbReference type="InterPro" id="IPR001584">
    <property type="entry name" value="Integrase_cat-core"/>
</dbReference>
<evidence type="ECO:0000256" key="3">
    <source>
        <dbReference type="SAM" id="MobiDB-lite"/>
    </source>
</evidence>
<dbReference type="OrthoDB" id="2663223at2759"/>
<dbReference type="GO" id="GO:0015074">
    <property type="term" value="P:DNA integration"/>
    <property type="evidence" value="ECO:0007669"/>
    <property type="project" value="InterPro"/>
</dbReference>
<dbReference type="PhylomeDB" id="B8M4F2"/>
<keyword evidence="6" id="KW-1185">Reference proteome</keyword>
<name>B8M4F2_TALSN</name>
<dbReference type="VEuPathDB" id="FungiDB:TSTA_024690"/>
<dbReference type="EMBL" id="EQ962654">
    <property type="protein sequence ID" value="EED19147.1"/>
    <property type="molecule type" value="Genomic_DNA"/>
</dbReference>
<feature type="coiled-coil region" evidence="2">
    <location>
        <begin position="38"/>
        <end position="65"/>
    </location>
</feature>
<dbReference type="SUPFAM" id="SSF53098">
    <property type="entry name" value="Ribonuclease H-like"/>
    <property type="match status" value="1"/>
</dbReference>
<dbReference type="InParanoid" id="B8M4F2"/>
<dbReference type="Gene3D" id="3.30.420.10">
    <property type="entry name" value="Ribonuclease H-like superfamily/Ribonuclease H"/>
    <property type="match status" value="1"/>
</dbReference>
<dbReference type="STRING" id="441959.B8M4F2"/>
<feature type="compositionally biased region" description="Basic and acidic residues" evidence="3">
    <location>
        <begin position="135"/>
        <end position="148"/>
    </location>
</feature>
<evidence type="ECO:0000256" key="2">
    <source>
        <dbReference type="SAM" id="Coils"/>
    </source>
</evidence>
<organism evidence="5 6">
    <name type="scientific">Talaromyces stipitatus (strain ATCC 10500 / CBS 375.48 / QM 6759 / NRRL 1006)</name>
    <name type="common">Penicillium stipitatum</name>
    <dbReference type="NCBI Taxonomy" id="441959"/>
    <lineage>
        <taxon>Eukaryota</taxon>
        <taxon>Fungi</taxon>
        <taxon>Dikarya</taxon>
        <taxon>Ascomycota</taxon>
        <taxon>Pezizomycotina</taxon>
        <taxon>Eurotiomycetes</taxon>
        <taxon>Eurotiomycetidae</taxon>
        <taxon>Eurotiales</taxon>
        <taxon>Trichocomaceae</taxon>
        <taxon>Talaromyces</taxon>
        <taxon>Talaromyces sect. Talaromyces</taxon>
    </lineage>
</organism>
<dbReference type="HOGENOM" id="CLU_508226_0_0_1"/>
<dbReference type="GeneID" id="8106686"/>
<dbReference type="Proteomes" id="UP000001745">
    <property type="component" value="Unassembled WGS sequence"/>
</dbReference>
<evidence type="ECO:0000313" key="6">
    <source>
        <dbReference type="Proteomes" id="UP000001745"/>
    </source>
</evidence>
<accession>B8M4F2</accession>
<dbReference type="RefSeq" id="XP_002479581.1">
    <property type="nucleotide sequence ID" value="XM_002479536.1"/>
</dbReference>
<feature type="region of interest" description="Disordered" evidence="3">
    <location>
        <begin position="134"/>
        <end position="161"/>
    </location>
</feature>
<evidence type="ECO:0000313" key="5">
    <source>
        <dbReference type="EMBL" id="EED19147.1"/>
    </source>
</evidence>
<dbReference type="AlphaFoldDB" id="B8M4F2"/>
<evidence type="ECO:0000259" key="4">
    <source>
        <dbReference type="PROSITE" id="PS50994"/>
    </source>
</evidence>
<keyword evidence="2" id="KW-0175">Coiled coil</keyword>
<sequence length="536" mass="61755">MIAAIVNHRYLLDACHKQTKGIISLREWMRSTVSPSYASDALDTAEDIQAAYLNLENQVDFLNTVRSILSLWVSSYEILNESEIEAGDLSFRLLSGAFRRKVKNSIQSDQGSRIGKNYFPVLHDEEAHQSLTEMDASHEENGDSDIQKQKGTSRKRKSRRAANVRVGDKDLKCKACQGYHDLQQCFYLFPKRAYEGWTKRESIRRRVNKNLEQDHSLTEETCAATFYVAFTLAVGAAMSITKYPLKNSAILDSGSTLYVFNKIARFINFRRAPDIDVLWAGDSPVNIIGYGDLRLFNVAYCPSFATNLVLLRQLQKMDYWWDNRPSYNCLRRADNTIVAYLKDRYAQFVLEDIPNDHPNMRMAFFTARKPVKADAIKWHLRLGHPGPEAMRHLVNFHDFETSSINGFKCLILVTDRYSGLIWDYYLTDWKQETILMALQHLFNYLDRQYKIKPLKIKCDNEILKQPKVKDWLHSQEHVDIKPSPPDTQALDGAAERSGGVVKDKARAMRDAVKLPADLSPEIYRIAVYLLNRTPRY</sequence>
<dbReference type="eggNOG" id="KOG0017">
    <property type="taxonomic scope" value="Eukaryota"/>
</dbReference>
<dbReference type="GO" id="GO:0005634">
    <property type="term" value="C:nucleus"/>
    <property type="evidence" value="ECO:0007669"/>
    <property type="project" value="UniProtKB-ARBA"/>
</dbReference>